<evidence type="ECO:0000256" key="30">
    <source>
        <dbReference type="ARBA" id="ARBA00052378"/>
    </source>
</evidence>
<feature type="transmembrane region" description="Helical" evidence="37">
    <location>
        <begin position="720"/>
        <end position="737"/>
    </location>
</feature>
<keyword evidence="24" id="KW-0496">Mitochondrion</keyword>
<evidence type="ECO:0000256" key="11">
    <source>
        <dbReference type="ARBA" id="ARBA00022723"/>
    </source>
</evidence>
<keyword evidence="21 36" id="KW-0408">Iron</keyword>
<dbReference type="PANTHER" id="PTHR24300:SF375">
    <property type="entry name" value="CYTOCHROME P450 FAMILY"/>
    <property type="match status" value="1"/>
</dbReference>
<keyword evidence="18" id="KW-0809">Transit peptide</keyword>
<evidence type="ECO:0000256" key="36">
    <source>
        <dbReference type="PIRSR" id="PIRSR602401-1"/>
    </source>
</evidence>
<keyword evidence="15" id="KW-0256">Endoplasmic reticulum</keyword>
<evidence type="ECO:0000256" key="13">
    <source>
        <dbReference type="ARBA" id="ARBA00022792"/>
    </source>
</evidence>
<evidence type="ECO:0000256" key="5">
    <source>
        <dbReference type="ARBA" id="ARBA00004477"/>
    </source>
</evidence>
<dbReference type="InterPro" id="IPR001128">
    <property type="entry name" value="Cyt_P450"/>
</dbReference>
<feature type="domain" description="DNA/RNA non-specific endonuclease/pyrophosphatase/phosphodiesterase" evidence="39">
    <location>
        <begin position="73"/>
        <end position="284"/>
    </location>
</feature>
<comment type="cofactor">
    <cofactor evidence="2 36">
        <name>heme</name>
        <dbReference type="ChEBI" id="CHEBI:30413"/>
    </cofactor>
</comment>
<dbReference type="EMBL" id="JABXBU010000015">
    <property type="protein sequence ID" value="KAF8786752.1"/>
    <property type="molecule type" value="Genomic_DNA"/>
</dbReference>
<comment type="caution">
    <text evidence="40">The sequence shown here is derived from an EMBL/GenBank/DDBJ whole genome shotgun (WGS) entry which is preliminary data.</text>
</comment>
<evidence type="ECO:0000256" key="17">
    <source>
        <dbReference type="ARBA" id="ARBA00022848"/>
    </source>
</evidence>
<evidence type="ECO:0000256" key="37">
    <source>
        <dbReference type="SAM" id="Phobius"/>
    </source>
</evidence>
<evidence type="ECO:0000256" key="18">
    <source>
        <dbReference type="ARBA" id="ARBA00022946"/>
    </source>
</evidence>
<reference evidence="40" key="1">
    <citation type="journal article" date="2020" name="bioRxiv">
        <title>Chromosome-level reference genome of the European wasp spider Argiope bruennichi: a resource for studies on range expansion and evolutionary adaptation.</title>
        <authorList>
            <person name="Sheffer M.M."/>
            <person name="Hoppe A."/>
            <person name="Krehenwinkel H."/>
            <person name="Uhl G."/>
            <person name="Kuss A.W."/>
            <person name="Jensen L."/>
            <person name="Jensen C."/>
            <person name="Gillespie R.G."/>
            <person name="Hoff K.J."/>
            <person name="Prost S."/>
        </authorList>
    </citation>
    <scope>NUCLEOTIDE SEQUENCE</scope>
</reference>
<evidence type="ECO:0000256" key="9">
    <source>
        <dbReference type="ARBA" id="ARBA00022692"/>
    </source>
</evidence>
<evidence type="ECO:0000256" key="3">
    <source>
        <dbReference type="ARBA" id="ARBA00004154"/>
    </source>
</evidence>
<comment type="catalytic activity">
    <reaction evidence="28">
        <text>(5Z,8Z,11Z,14Z)-eicosatetraenoate + reduced [NADPH--hemoprotein reductase] + O2 = 20-hydroxy-(5Z,8Z,11Z,14Z)-eicosatetraenoate + oxidized [NADPH--hemoprotein reductase] + H2O + H(+)</text>
        <dbReference type="Rhea" id="RHEA:39755"/>
        <dbReference type="Rhea" id="RHEA-COMP:11964"/>
        <dbReference type="Rhea" id="RHEA-COMP:11965"/>
        <dbReference type="ChEBI" id="CHEBI:15377"/>
        <dbReference type="ChEBI" id="CHEBI:15378"/>
        <dbReference type="ChEBI" id="CHEBI:15379"/>
        <dbReference type="ChEBI" id="CHEBI:32395"/>
        <dbReference type="ChEBI" id="CHEBI:57618"/>
        <dbReference type="ChEBI" id="CHEBI:58210"/>
        <dbReference type="ChEBI" id="CHEBI:76624"/>
    </reaction>
    <physiologicalReaction direction="left-to-right" evidence="28">
        <dbReference type="Rhea" id="RHEA:39756"/>
    </physiologicalReaction>
</comment>
<keyword evidence="26" id="KW-1015">Disulfide bond</keyword>
<feature type="binding site" description="axial binding residue" evidence="36">
    <location>
        <position position="667"/>
    </location>
    <ligand>
        <name>heme</name>
        <dbReference type="ChEBI" id="CHEBI:30413"/>
    </ligand>
    <ligandPart>
        <name>Fe</name>
        <dbReference type="ChEBI" id="CHEBI:18248"/>
    </ligandPart>
</feature>
<dbReference type="GO" id="GO:0006629">
    <property type="term" value="P:lipid metabolic process"/>
    <property type="evidence" value="ECO:0007669"/>
    <property type="project" value="UniProtKB-KW"/>
</dbReference>
<dbReference type="GO" id="GO:0006805">
    <property type="term" value="P:xenobiotic metabolic process"/>
    <property type="evidence" value="ECO:0007669"/>
    <property type="project" value="TreeGrafter"/>
</dbReference>
<evidence type="ECO:0000256" key="7">
    <source>
        <dbReference type="ARBA" id="ARBA00010617"/>
    </source>
</evidence>
<dbReference type="PRINTS" id="PR00463">
    <property type="entry name" value="EP450I"/>
</dbReference>
<name>A0A8T0F8Q5_ARGBR</name>
<dbReference type="FunFam" id="1.10.630.10:FF:000017">
    <property type="entry name" value="cytochrome P450 2U1 isoform X1"/>
    <property type="match status" value="1"/>
</dbReference>
<keyword evidence="20" id="KW-0560">Oxidoreductase</keyword>
<evidence type="ECO:0000256" key="27">
    <source>
        <dbReference type="ARBA" id="ARBA00049206"/>
    </source>
</evidence>
<evidence type="ECO:0000313" key="40">
    <source>
        <dbReference type="EMBL" id="KAF8786752.1"/>
    </source>
</evidence>
<dbReference type="SMART" id="SM00892">
    <property type="entry name" value="Endonuclease_NS"/>
    <property type="match status" value="1"/>
</dbReference>
<evidence type="ECO:0000256" key="16">
    <source>
        <dbReference type="ARBA" id="ARBA00022842"/>
    </source>
</evidence>
<evidence type="ECO:0000259" key="39">
    <source>
        <dbReference type="SMART" id="SM00892"/>
    </source>
</evidence>
<evidence type="ECO:0000256" key="10">
    <source>
        <dbReference type="ARBA" id="ARBA00022722"/>
    </source>
</evidence>
<evidence type="ECO:0000256" key="31">
    <source>
        <dbReference type="ARBA" id="ARBA00058812"/>
    </source>
</evidence>
<evidence type="ECO:0000256" key="12">
    <source>
        <dbReference type="ARBA" id="ARBA00022759"/>
    </source>
</evidence>
<evidence type="ECO:0000256" key="4">
    <source>
        <dbReference type="ARBA" id="ARBA00004448"/>
    </source>
</evidence>
<dbReference type="InterPro" id="IPR002401">
    <property type="entry name" value="Cyt_P450_E_grp-I"/>
</dbReference>
<keyword evidence="19 37" id="KW-1133">Transmembrane helix</keyword>
<sequence length="1490" mass="172772">MALRYSVVAGAVGFFGGMLYRDKRPLNKFEVFAANPVQPVLIDTGEPMEIDQPEDFVSKTMQFGFPGVDNVRSRKSFVLSYDRRNRVPHWVFEHLTKEHIAYDENISRSKSEFFEDESIHAYFRSTNSDYKHSGFDRGHLAAASNHRSKQEYLDDTFVLSNIAPQVGKGFNRDAWNHLEKHVRKLVRHYKNVYVCSGPLYLPRMEPDGKKYVKYQVIGPHDVAVPTHFFKIVVAERENSMFDMEAYVMPNAPIDDKVPLKAFLVPKDVIERAAGLLLFEKLPNSALNSKKYGDVFSLKLGSQNIVVLHGAEVIKEAYNKTEFLGRPPDSALAILNPKSAFFGGNFHAWKEQRRFVVQSMKDLGLGKTKIEEDIMDEINHFIAVLRSHNGEPLDVKQPLSPSISNNICALIFGKRYEYDHPERQFLDKNVEQEFEAASQTSLDTLFPWMQKIPVAKKLVSNPHVENVVKNYTSFFQKKIDEHKKTFDPSNIRDFIDRYLVEIDTQKDKNPDSSFSEEMLRSNVMDVFDAGSETVRTSIHWFVYCMAAFPDVQKKVQQEIMDVLGTEKQPEYMDIKRMPYIHAVILELMRWKSIVPLDVVHYTLADTTVGGYDIPKGTTIIANFWNVHHDPRYWDEPDKFKPERFLSQDGKSVVKSSNFMAFSLGRRVCPGESMAYMEMFLYFTSMLQKFDVVFPEGTKPTFEAKLKLTYRLEPYLTHHYEIFLGLCALFLAYVIALVIKKFRSNLPPGPMGLPIIGYLPFLTKELHLDFMKLGQKYGDVFSVRLGSQDIVILHGGDAIKEGFNKPELLGRPPNCALEKFSPQSAFFSSHFHLWKEQRRFVVQSMKDLGLGKTKIEEDVMDEINHFMDVLRSYKGQPIDVKEPLSPSMSNNICALVFGKRFEYDDPERQFLDKNIDEIFEYFSQISLDVVFPWLYYVPFVSKLIKSDKSRIAFQNYKRFFQKELTEHLKTFDPSHARDFIDRYLIEIEIQRAKNPNTTFNHNMLMNNAIDLFDAGSETVRTSIHWSEKTPEYMDMRNMPYTHAVMLEIMRWKTIVALNLVHYALEDATVGGYTIPKGTTVIANFWAVHHDPRYWDEPEEFKPERFLSKDGKSVVKHSYFMPFSLGRRVCPGESMAYLEMFLRFTSRFHEVGTEIWRCFQCKIRIARHRYTAGGDAIKEGLNKSELLGRPPNSALEKFSPSSAFFSSHFHLWKEQRRFVVQSMKDLGLGKTKIEEAVMEDLSRSFMIITHHTNEMVALLAVQFLINPFKLVIQKQFSPVSQLPNLLENMLMNNAIDLFDAGSETVRTSILWFIYIMAAFPDVQKKVQKEIMEVIGSEKTPEYMDMRNMPYTHAVMLEIMRWKTIVPLNLVHYCLADTTVGGYTIPKGTTVIANFWAVHYDPRYWEEPEKFKPERFLSKDGKSVVKPSYFMPFSLGRRVCPGESMAYLEMFLYFTSILREFDIVFPEGTKPTFDAKYIVTYRLEPYLVRFIPKS</sequence>
<comment type="similarity">
    <text evidence="7">Belongs to the cytochrome P450 family.</text>
</comment>
<keyword evidence="25 37" id="KW-0472">Membrane</keyword>
<comment type="catalytic activity">
    <reaction evidence="27">
        <text>(5Z,8Z,11Z,14Z)-eicosatetraenoate + reduced [NADPH--hemoprotein reductase] + O2 = 19-hydroxy-(5Z,8Z,11Z,14Z)-eicosatetraenoate + oxidized [NADPH--hemoprotein reductase] + H2O + H(+)</text>
        <dbReference type="Rhea" id="RHEA:39759"/>
        <dbReference type="Rhea" id="RHEA-COMP:11964"/>
        <dbReference type="Rhea" id="RHEA-COMP:11965"/>
        <dbReference type="ChEBI" id="CHEBI:15377"/>
        <dbReference type="ChEBI" id="CHEBI:15378"/>
        <dbReference type="ChEBI" id="CHEBI:15379"/>
        <dbReference type="ChEBI" id="CHEBI:32395"/>
        <dbReference type="ChEBI" id="CHEBI:57618"/>
        <dbReference type="ChEBI" id="CHEBI:58210"/>
        <dbReference type="ChEBI" id="CHEBI:76627"/>
    </reaction>
    <physiologicalReaction direction="left-to-right" evidence="27">
        <dbReference type="Rhea" id="RHEA:39760"/>
    </physiologicalReaction>
</comment>
<evidence type="ECO:0000259" key="38">
    <source>
        <dbReference type="SMART" id="SM00477"/>
    </source>
</evidence>
<comment type="subcellular location">
    <subcellularLocation>
        <location evidence="5">Endoplasmic reticulum membrane</location>
        <topology evidence="5">Multi-pass membrane protein</topology>
    </subcellularLocation>
    <subcellularLocation>
        <location evidence="3">Microsome membrane</location>
        <topology evidence="3">Multi-pass membrane protein</topology>
    </subcellularLocation>
    <subcellularLocation>
        <location evidence="4">Mitochondrion inner membrane</location>
        <topology evidence="4">Multi-pass membrane protein</topology>
    </subcellularLocation>
</comment>
<dbReference type="InterPro" id="IPR020821">
    <property type="entry name" value="ENPP1-3/EXOG-like_nuc-like"/>
</dbReference>
<dbReference type="InterPro" id="IPR001604">
    <property type="entry name" value="Endo_G_ENPP1-like_dom"/>
</dbReference>
<evidence type="ECO:0000256" key="14">
    <source>
        <dbReference type="ARBA" id="ARBA00022801"/>
    </source>
</evidence>
<keyword evidence="13" id="KW-0999">Mitochondrion inner membrane</keyword>
<dbReference type="EC" id="1.14.14.80" evidence="32"/>
<dbReference type="SUPFAM" id="SSF48264">
    <property type="entry name" value="Cytochrome P450"/>
    <property type="match status" value="3"/>
</dbReference>
<dbReference type="PANTHER" id="PTHR24300">
    <property type="entry name" value="CYTOCHROME P450 508A4-RELATED"/>
    <property type="match status" value="1"/>
</dbReference>
<reference evidence="40" key="2">
    <citation type="submission" date="2020-06" db="EMBL/GenBank/DDBJ databases">
        <authorList>
            <person name="Sheffer M."/>
        </authorList>
    </citation>
    <scope>NUCLEOTIDE SEQUENCE</scope>
</reference>
<dbReference type="Gene3D" id="1.10.630.10">
    <property type="entry name" value="Cytochrome P450"/>
    <property type="match status" value="3"/>
</dbReference>
<comment type="catalytic activity">
    <reaction evidence="29">
        <text>N-[(5Z,8Z,11Z,14Z)-eicosatetraenoyl]-serotonin + reduced [NADPH--hemoprotein reductase] + O2 = 2-oxo-N-[(5Z,8Z,11Z,14Z)-eicosatetraenoyl]-serotonin + oxidized [NADPH--hemoprotein reductase] + H2O + H(+)</text>
        <dbReference type="Rhea" id="RHEA:50296"/>
        <dbReference type="Rhea" id="RHEA-COMP:11964"/>
        <dbReference type="Rhea" id="RHEA-COMP:11965"/>
        <dbReference type="ChEBI" id="CHEBI:15377"/>
        <dbReference type="ChEBI" id="CHEBI:15378"/>
        <dbReference type="ChEBI" id="CHEBI:15379"/>
        <dbReference type="ChEBI" id="CHEBI:57618"/>
        <dbReference type="ChEBI" id="CHEBI:58210"/>
        <dbReference type="ChEBI" id="CHEBI:132255"/>
        <dbReference type="ChEBI" id="CHEBI:132256"/>
    </reaction>
    <physiologicalReaction direction="left-to-right" evidence="29">
        <dbReference type="Rhea" id="RHEA:50297"/>
    </physiologicalReaction>
</comment>
<evidence type="ECO:0000256" key="25">
    <source>
        <dbReference type="ARBA" id="ARBA00023136"/>
    </source>
</evidence>
<dbReference type="GO" id="GO:0020037">
    <property type="term" value="F:heme binding"/>
    <property type="evidence" value="ECO:0007669"/>
    <property type="project" value="InterPro"/>
</dbReference>
<dbReference type="Proteomes" id="UP000807504">
    <property type="component" value="Unassembled WGS sequence"/>
</dbReference>
<comment type="catalytic activity">
    <reaction evidence="30">
        <text>an omega-methyl-long-chain fatty acid + reduced [NADPH--hemoprotein reductase] + O2 = an omega-hydroxy-long-chain fatty acid + oxidized [NADPH--hemoprotein reductase] + H2O + H(+)</text>
        <dbReference type="Rhea" id="RHEA:56748"/>
        <dbReference type="Rhea" id="RHEA-COMP:11964"/>
        <dbReference type="Rhea" id="RHEA-COMP:11965"/>
        <dbReference type="ChEBI" id="CHEBI:15377"/>
        <dbReference type="ChEBI" id="CHEBI:15378"/>
        <dbReference type="ChEBI" id="CHEBI:15379"/>
        <dbReference type="ChEBI" id="CHEBI:57618"/>
        <dbReference type="ChEBI" id="CHEBI:58210"/>
        <dbReference type="ChEBI" id="CHEBI:140991"/>
        <dbReference type="ChEBI" id="CHEBI:140992"/>
        <dbReference type="EC" id="1.14.14.80"/>
    </reaction>
    <physiologicalReaction direction="left-to-right" evidence="30">
        <dbReference type="Rhea" id="RHEA:56749"/>
    </physiologicalReaction>
</comment>
<dbReference type="GO" id="GO:0102033">
    <property type="term" value="F:long-chain fatty acid omega-hydroxylase activity"/>
    <property type="evidence" value="ECO:0007669"/>
    <property type="project" value="UniProtKB-EC"/>
</dbReference>
<keyword evidence="12" id="KW-0255">Endonuclease</keyword>
<dbReference type="GO" id="GO:0006082">
    <property type="term" value="P:organic acid metabolic process"/>
    <property type="evidence" value="ECO:0007669"/>
    <property type="project" value="TreeGrafter"/>
</dbReference>
<dbReference type="InterPro" id="IPR050182">
    <property type="entry name" value="Cytochrome_P450_fam2"/>
</dbReference>
<dbReference type="GO" id="GO:0003676">
    <property type="term" value="F:nucleic acid binding"/>
    <property type="evidence" value="ECO:0007669"/>
    <property type="project" value="InterPro"/>
</dbReference>
<dbReference type="InterPro" id="IPR044929">
    <property type="entry name" value="DNA/RNA_non-sp_Endonuclease_sf"/>
</dbReference>
<evidence type="ECO:0000256" key="22">
    <source>
        <dbReference type="ARBA" id="ARBA00023033"/>
    </source>
</evidence>
<dbReference type="Gene3D" id="3.40.570.10">
    <property type="entry name" value="Extracellular Endonuclease, subunit A"/>
    <property type="match status" value="1"/>
</dbReference>
<dbReference type="SUPFAM" id="SSF54060">
    <property type="entry name" value="His-Me finger endonucleases"/>
    <property type="match status" value="1"/>
</dbReference>
<evidence type="ECO:0000256" key="32">
    <source>
        <dbReference type="ARBA" id="ARBA00066560"/>
    </source>
</evidence>
<keyword evidence="14" id="KW-0378">Hydrolase</keyword>
<evidence type="ECO:0000256" key="20">
    <source>
        <dbReference type="ARBA" id="ARBA00023002"/>
    </source>
</evidence>
<dbReference type="SMART" id="SM00477">
    <property type="entry name" value="NUC"/>
    <property type="match status" value="1"/>
</dbReference>
<evidence type="ECO:0000256" key="23">
    <source>
        <dbReference type="ARBA" id="ARBA00023098"/>
    </source>
</evidence>
<dbReference type="FunFam" id="3.40.570.10:FF:000002">
    <property type="entry name" value="Endonuclease G, mitochondrial"/>
    <property type="match status" value="1"/>
</dbReference>
<keyword evidence="17" id="KW-0492">Microsome</keyword>
<dbReference type="InterPro" id="IPR017972">
    <property type="entry name" value="Cyt_P450_CS"/>
</dbReference>
<dbReference type="InterPro" id="IPR044925">
    <property type="entry name" value="His-Me_finger_sf"/>
</dbReference>
<dbReference type="PROSITE" id="PS00086">
    <property type="entry name" value="CYTOCHROME_P450"/>
    <property type="match status" value="3"/>
</dbReference>
<keyword evidence="11 36" id="KW-0479">Metal-binding</keyword>
<dbReference type="GO" id="GO:0016787">
    <property type="term" value="F:hydrolase activity"/>
    <property type="evidence" value="ECO:0007669"/>
    <property type="project" value="UniProtKB-KW"/>
</dbReference>
<dbReference type="Pfam" id="PF01223">
    <property type="entry name" value="Endonuclease_NS"/>
    <property type="match status" value="1"/>
</dbReference>
<keyword evidence="22" id="KW-0503">Monooxygenase</keyword>
<keyword evidence="16" id="KW-0460">Magnesium</keyword>
<comment type="cofactor">
    <cofactor evidence="1">
        <name>Mg(2+)</name>
        <dbReference type="ChEBI" id="CHEBI:18420"/>
    </cofactor>
</comment>
<dbReference type="GO" id="GO:0005506">
    <property type="term" value="F:iron ion binding"/>
    <property type="evidence" value="ECO:0007669"/>
    <property type="project" value="InterPro"/>
</dbReference>
<proteinExistence type="inferred from homology"/>
<comment type="function">
    <text evidence="31">A cytochrome P450 monooxygenase involved in the metabolism of arachidonic acid and its conjugates. Mechanistically, uses molecular oxygen inserting one oxygen atom into a substrate, and reducing the second into a water molecule, with two electrons provided by NADPH via cytochrome P450 reductase (CPR; NADPH-ferrihemoprotein reductase). Acts as an omega and omega-1 hydroxylase for arachidonic acid and possibly for other long chain fatty acids. May modulate the arachidonic acid signaling pathway and play a role in other fatty acid signaling processes. May down-regulate the biological activities of N-arachidonoyl-serotonin, an endocannabinoid that has anti-nociceptive effects through inhibition of fatty acid amide hydrolase FAAH, TRPV1 receptor and T-type calcium channels. Catalyzes C-2 oxidation of the indole ring of N-arachidonoyl-serotonin forming a less active product 2-oxo-N-arachidonoyl-serotonin.</text>
</comment>
<dbReference type="GO" id="GO:0004519">
    <property type="term" value="F:endonuclease activity"/>
    <property type="evidence" value="ECO:0007669"/>
    <property type="project" value="UniProtKB-KW"/>
</dbReference>
<evidence type="ECO:0000256" key="19">
    <source>
        <dbReference type="ARBA" id="ARBA00022989"/>
    </source>
</evidence>
<evidence type="ECO:0000256" key="2">
    <source>
        <dbReference type="ARBA" id="ARBA00001971"/>
    </source>
</evidence>
<evidence type="ECO:0000256" key="24">
    <source>
        <dbReference type="ARBA" id="ARBA00023128"/>
    </source>
</evidence>
<organism evidence="40 41">
    <name type="scientific">Argiope bruennichi</name>
    <name type="common">Wasp spider</name>
    <name type="synonym">Aranea bruennichi</name>
    <dbReference type="NCBI Taxonomy" id="94029"/>
    <lineage>
        <taxon>Eukaryota</taxon>
        <taxon>Metazoa</taxon>
        <taxon>Ecdysozoa</taxon>
        <taxon>Arthropoda</taxon>
        <taxon>Chelicerata</taxon>
        <taxon>Arachnida</taxon>
        <taxon>Araneae</taxon>
        <taxon>Araneomorphae</taxon>
        <taxon>Entelegynae</taxon>
        <taxon>Araneoidea</taxon>
        <taxon>Araneidae</taxon>
        <taxon>Argiope</taxon>
    </lineage>
</organism>
<dbReference type="CDD" id="cd00091">
    <property type="entry name" value="NUC"/>
    <property type="match status" value="1"/>
</dbReference>
<evidence type="ECO:0000256" key="8">
    <source>
        <dbReference type="ARBA" id="ARBA00022617"/>
    </source>
</evidence>
<keyword evidence="8 36" id="KW-0349">Heme</keyword>
<evidence type="ECO:0000256" key="28">
    <source>
        <dbReference type="ARBA" id="ARBA00051320"/>
    </source>
</evidence>
<evidence type="ECO:0000256" key="21">
    <source>
        <dbReference type="ARBA" id="ARBA00023004"/>
    </source>
</evidence>
<dbReference type="GO" id="GO:0005789">
    <property type="term" value="C:endoplasmic reticulum membrane"/>
    <property type="evidence" value="ECO:0007669"/>
    <property type="project" value="UniProtKB-SubCell"/>
</dbReference>
<comment type="similarity">
    <text evidence="6">Belongs to the DNA/RNA non-specific endonuclease family.</text>
</comment>
<dbReference type="Pfam" id="PF00067">
    <property type="entry name" value="p450"/>
    <property type="match status" value="4"/>
</dbReference>
<evidence type="ECO:0000256" key="29">
    <source>
        <dbReference type="ARBA" id="ARBA00052159"/>
    </source>
</evidence>
<dbReference type="InterPro" id="IPR036396">
    <property type="entry name" value="Cyt_P450_sf"/>
</dbReference>
<evidence type="ECO:0000256" key="35">
    <source>
        <dbReference type="ARBA" id="ARBA00079181"/>
    </source>
</evidence>
<evidence type="ECO:0000256" key="6">
    <source>
        <dbReference type="ARBA" id="ARBA00010052"/>
    </source>
</evidence>
<feature type="domain" description="ENPP1-3/EXOG-like endonuclease/phosphodiesterase" evidence="38">
    <location>
        <begin position="74"/>
        <end position="284"/>
    </location>
</feature>
<keyword evidence="10" id="KW-0540">Nuclease</keyword>
<evidence type="ECO:0000256" key="1">
    <source>
        <dbReference type="ARBA" id="ARBA00001946"/>
    </source>
</evidence>
<keyword evidence="23" id="KW-0443">Lipid metabolism</keyword>
<keyword evidence="41" id="KW-1185">Reference proteome</keyword>
<evidence type="ECO:0000256" key="15">
    <source>
        <dbReference type="ARBA" id="ARBA00022824"/>
    </source>
</evidence>
<evidence type="ECO:0000256" key="34">
    <source>
        <dbReference type="ARBA" id="ARBA00068872"/>
    </source>
</evidence>
<protein>
    <recommendedName>
        <fullName evidence="33">Cytochrome P450 2U1</fullName>
        <ecNumber evidence="32">1.14.14.80</ecNumber>
    </recommendedName>
    <alternativeName>
        <fullName evidence="34">Endonuclease G, mitochondrial</fullName>
    </alternativeName>
    <alternativeName>
        <fullName evidence="35">Long-chain fatty acid omega-monooxygenase</fullName>
    </alternativeName>
</protein>
<keyword evidence="9 37" id="KW-0812">Transmembrane</keyword>
<accession>A0A8T0F8Q5</accession>
<dbReference type="PRINTS" id="PR00385">
    <property type="entry name" value="P450"/>
</dbReference>
<evidence type="ECO:0000256" key="26">
    <source>
        <dbReference type="ARBA" id="ARBA00023157"/>
    </source>
</evidence>
<evidence type="ECO:0000313" key="41">
    <source>
        <dbReference type="Proteomes" id="UP000807504"/>
    </source>
</evidence>
<dbReference type="GO" id="GO:0005743">
    <property type="term" value="C:mitochondrial inner membrane"/>
    <property type="evidence" value="ECO:0007669"/>
    <property type="project" value="UniProtKB-SubCell"/>
</dbReference>
<evidence type="ECO:0000256" key="33">
    <source>
        <dbReference type="ARBA" id="ARBA00067282"/>
    </source>
</evidence>
<gene>
    <name evidence="40" type="ORF">HNY73_008428</name>
</gene>